<keyword evidence="1" id="KW-0732">Signal</keyword>
<gene>
    <name evidence="2" type="ORF">GTQ38_04975</name>
</gene>
<keyword evidence="3" id="KW-1185">Reference proteome</keyword>
<protein>
    <submittedName>
        <fullName evidence="2">Uncharacterized protein</fullName>
    </submittedName>
</protein>
<evidence type="ECO:0000313" key="3">
    <source>
        <dbReference type="Proteomes" id="UP000475249"/>
    </source>
</evidence>
<dbReference type="Proteomes" id="UP000475249">
    <property type="component" value="Unassembled WGS sequence"/>
</dbReference>
<organism evidence="2 3">
    <name type="scientific">Poritiphilus flavus</name>
    <dbReference type="NCBI Taxonomy" id="2697053"/>
    <lineage>
        <taxon>Bacteria</taxon>
        <taxon>Pseudomonadati</taxon>
        <taxon>Bacteroidota</taxon>
        <taxon>Flavobacteriia</taxon>
        <taxon>Flavobacteriales</taxon>
        <taxon>Flavobacteriaceae</taxon>
        <taxon>Poritiphilus</taxon>
    </lineage>
</organism>
<feature type="signal peptide" evidence="1">
    <location>
        <begin position="1"/>
        <end position="19"/>
    </location>
</feature>
<evidence type="ECO:0000313" key="2">
    <source>
        <dbReference type="EMBL" id="NAS11342.1"/>
    </source>
</evidence>
<sequence>MKSLKFAAFFFMASFITSAAVALIPVNDYTDQNQTNHLSTVKDGVLYQYSVRAQLDSLTVLEMDADAATAYVESLSWIP</sequence>
<feature type="chain" id="PRO_5026800220" evidence="1">
    <location>
        <begin position="20"/>
        <end position="79"/>
    </location>
</feature>
<name>A0A6L9E9V7_9FLAO</name>
<accession>A0A6L9E9V7</accession>
<dbReference type="AlphaFoldDB" id="A0A6L9E9V7"/>
<proteinExistence type="predicted"/>
<reference evidence="2 3" key="1">
    <citation type="submission" date="2020-01" db="EMBL/GenBank/DDBJ databases">
        <title>Bacteria diversity of Porities sp.</title>
        <authorList>
            <person name="Wang G."/>
        </authorList>
    </citation>
    <scope>NUCLEOTIDE SEQUENCE [LARGE SCALE GENOMIC DNA]</scope>
    <source>
        <strain evidence="2 3">R33</strain>
    </source>
</reference>
<comment type="caution">
    <text evidence="2">The sequence shown here is derived from an EMBL/GenBank/DDBJ whole genome shotgun (WGS) entry which is preliminary data.</text>
</comment>
<dbReference type="EMBL" id="WXYO01000002">
    <property type="protein sequence ID" value="NAS11342.1"/>
    <property type="molecule type" value="Genomic_DNA"/>
</dbReference>
<evidence type="ECO:0000256" key="1">
    <source>
        <dbReference type="SAM" id="SignalP"/>
    </source>
</evidence>
<dbReference type="RefSeq" id="WP_161434377.1">
    <property type="nucleotide sequence ID" value="NZ_WXYO01000002.1"/>
</dbReference>